<protein>
    <submittedName>
        <fullName evidence="1">Uncharacterized protein</fullName>
    </submittedName>
</protein>
<keyword evidence="2" id="KW-1185">Reference proteome</keyword>
<name>A0A3B4TFQ3_SERDU</name>
<reference evidence="1" key="1">
    <citation type="submission" date="2025-08" db="UniProtKB">
        <authorList>
            <consortium name="Ensembl"/>
        </authorList>
    </citation>
    <scope>IDENTIFICATION</scope>
</reference>
<dbReference type="AlphaFoldDB" id="A0A3B4TFQ3"/>
<reference evidence="1" key="2">
    <citation type="submission" date="2025-09" db="UniProtKB">
        <authorList>
            <consortium name="Ensembl"/>
        </authorList>
    </citation>
    <scope>IDENTIFICATION</scope>
</reference>
<dbReference type="Proteomes" id="UP000261420">
    <property type="component" value="Unplaced"/>
</dbReference>
<proteinExistence type="predicted"/>
<evidence type="ECO:0000313" key="1">
    <source>
        <dbReference type="Ensembl" id="ENSSDUP00000005011.1"/>
    </source>
</evidence>
<dbReference type="Gene3D" id="3.40.50.1220">
    <property type="entry name" value="TPP-binding domain"/>
    <property type="match status" value="1"/>
</dbReference>
<organism evidence="1 2">
    <name type="scientific">Seriola dumerili</name>
    <name type="common">Greater amberjack</name>
    <name type="synonym">Caranx dumerili</name>
    <dbReference type="NCBI Taxonomy" id="41447"/>
    <lineage>
        <taxon>Eukaryota</taxon>
        <taxon>Metazoa</taxon>
        <taxon>Chordata</taxon>
        <taxon>Craniata</taxon>
        <taxon>Vertebrata</taxon>
        <taxon>Euteleostomi</taxon>
        <taxon>Actinopterygii</taxon>
        <taxon>Neopterygii</taxon>
        <taxon>Teleostei</taxon>
        <taxon>Neoteleostei</taxon>
        <taxon>Acanthomorphata</taxon>
        <taxon>Carangaria</taxon>
        <taxon>Carangiformes</taxon>
        <taxon>Carangidae</taxon>
        <taxon>Seriola</taxon>
    </lineage>
</organism>
<dbReference type="Ensembl" id="ENSSDUT00000005112.1">
    <property type="protein sequence ID" value="ENSSDUP00000005011.1"/>
    <property type="gene ID" value="ENSSDUG00000003706.1"/>
</dbReference>
<evidence type="ECO:0000313" key="2">
    <source>
        <dbReference type="Proteomes" id="UP000261420"/>
    </source>
</evidence>
<accession>A0A3B4TFQ3</accession>
<sequence>LQLNQTDHLNCKIILDTTTIVISAQTIVAINKDQENKRSSKSDYSLVAKLFEMTQALKK</sequence>